<dbReference type="EMBL" id="CP009962">
    <property type="protein sequence ID" value="AIY39375.1"/>
    <property type="molecule type" value="Genomic_DNA"/>
</dbReference>
<name>A0A0A1F6E9_9BURK</name>
<dbReference type="STRING" id="279058.LT85_0215"/>
<organism evidence="2 3">
    <name type="scientific">Collimonas arenae</name>
    <dbReference type="NCBI Taxonomy" id="279058"/>
    <lineage>
        <taxon>Bacteria</taxon>
        <taxon>Pseudomonadati</taxon>
        <taxon>Pseudomonadota</taxon>
        <taxon>Betaproteobacteria</taxon>
        <taxon>Burkholderiales</taxon>
        <taxon>Oxalobacteraceae</taxon>
        <taxon>Collimonas</taxon>
    </lineage>
</organism>
<evidence type="ECO:0000313" key="3">
    <source>
        <dbReference type="Proteomes" id="UP000030302"/>
    </source>
</evidence>
<proteinExistence type="predicted"/>
<keyword evidence="3" id="KW-1185">Reference proteome</keyword>
<evidence type="ECO:0000256" key="1">
    <source>
        <dbReference type="SAM" id="MobiDB-lite"/>
    </source>
</evidence>
<dbReference type="AlphaFoldDB" id="A0A0A1F6E9"/>
<evidence type="ECO:0000313" key="2">
    <source>
        <dbReference type="EMBL" id="AIY39375.1"/>
    </source>
</evidence>
<dbReference type="KEGG" id="care:LT85_0215"/>
<dbReference type="HOGENOM" id="CLU_3287840_0_0_4"/>
<reference evidence="3" key="1">
    <citation type="journal article" date="2014" name="Soil Biol. Biochem.">
        <title>Structure and function of bacterial communities in ageing soils: Insights from the Mendocino ecological staircase.</title>
        <authorList>
            <person name="Uroz S."/>
            <person name="Tech J.J."/>
            <person name="Sawaya N.A."/>
            <person name="Frey-Klett P."/>
            <person name="Leveau J.H.J."/>
        </authorList>
    </citation>
    <scope>NUCLEOTIDE SEQUENCE [LARGE SCALE GENOMIC DNA]</scope>
    <source>
        <strain evidence="3">Cal35</strain>
    </source>
</reference>
<protein>
    <submittedName>
        <fullName evidence="2">Uncharacterized protein</fullName>
    </submittedName>
</protein>
<sequence length="40" mass="4292">MQNNASIVALTSPGAGKRKASNMLHHSAAYRRITNNVLPT</sequence>
<accession>A0A0A1F6E9</accession>
<feature type="region of interest" description="Disordered" evidence="1">
    <location>
        <begin position="1"/>
        <end position="27"/>
    </location>
</feature>
<gene>
    <name evidence="2" type="ORF">LT85_0215</name>
</gene>
<dbReference type="Proteomes" id="UP000030302">
    <property type="component" value="Chromosome"/>
</dbReference>